<protein>
    <recommendedName>
        <fullName evidence="2">non-specific serine/threonine protein kinase</fullName>
        <ecNumber evidence="2">2.7.11.1</ecNumber>
    </recommendedName>
</protein>
<keyword evidence="7 10" id="KW-0067">ATP-binding</keyword>
<name>A0ABY7FSP6_MYAAR</name>
<evidence type="ECO:0000313" key="13">
    <source>
        <dbReference type="EMBL" id="WAR25243.1"/>
    </source>
</evidence>
<dbReference type="PROSITE" id="PS00108">
    <property type="entry name" value="PROTEIN_KINASE_ST"/>
    <property type="match status" value="1"/>
</dbReference>
<dbReference type="Pfam" id="PF00069">
    <property type="entry name" value="Pkinase"/>
    <property type="match status" value="1"/>
</dbReference>
<dbReference type="PANTHER" id="PTHR44899">
    <property type="entry name" value="CAMK FAMILY PROTEIN KINASE"/>
    <property type="match status" value="1"/>
</dbReference>
<dbReference type="InterPro" id="IPR011009">
    <property type="entry name" value="Kinase-like_dom_sf"/>
</dbReference>
<evidence type="ECO:0000256" key="4">
    <source>
        <dbReference type="ARBA" id="ARBA00022679"/>
    </source>
</evidence>
<dbReference type="PROSITE" id="PS00107">
    <property type="entry name" value="PROTEIN_KINASE_ATP"/>
    <property type="match status" value="1"/>
</dbReference>
<evidence type="ECO:0000256" key="2">
    <source>
        <dbReference type="ARBA" id="ARBA00012513"/>
    </source>
</evidence>
<dbReference type="EMBL" id="CP111025">
    <property type="protein sequence ID" value="WAR25243.1"/>
    <property type="molecule type" value="Genomic_DNA"/>
</dbReference>
<organism evidence="13 14">
    <name type="scientific">Mya arenaria</name>
    <name type="common">Soft-shell clam</name>
    <dbReference type="NCBI Taxonomy" id="6604"/>
    <lineage>
        <taxon>Eukaryota</taxon>
        <taxon>Metazoa</taxon>
        <taxon>Spiralia</taxon>
        <taxon>Lophotrochozoa</taxon>
        <taxon>Mollusca</taxon>
        <taxon>Bivalvia</taxon>
        <taxon>Autobranchia</taxon>
        <taxon>Heteroconchia</taxon>
        <taxon>Euheterodonta</taxon>
        <taxon>Imparidentia</taxon>
        <taxon>Neoheterodontei</taxon>
        <taxon>Myida</taxon>
        <taxon>Myoidea</taxon>
        <taxon>Myidae</taxon>
        <taxon>Mya</taxon>
    </lineage>
</organism>
<feature type="region of interest" description="Disordered" evidence="11">
    <location>
        <begin position="613"/>
        <end position="632"/>
    </location>
</feature>
<dbReference type="Gene3D" id="1.10.510.10">
    <property type="entry name" value="Transferase(Phosphotransferase) domain 1"/>
    <property type="match status" value="1"/>
</dbReference>
<evidence type="ECO:0000256" key="7">
    <source>
        <dbReference type="ARBA" id="ARBA00022840"/>
    </source>
</evidence>
<keyword evidence="4" id="KW-0808">Transferase</keyword>
<evidence type="ECO:0000256" key="1">
    <source>
        <dbReference type="ARBA" id="ARBA00010886"/>
    </source>
</evidence>
<keyword evidence="3" id="KW-0723">Serine/threonine-protein kinase</keyword>
<keyword evidence="5 10" id="KW-0547">Nucleotide-binding</keyword>
<dbReference type="InterPro" id="IPR000719">
    <property type="entry name" value="Prot_kinase_dom"/>
</dbReference>
<evidence type="ECO:0000256" key="6">
    <source>
        <dbReference type="ARBA" id="ARBA00022777"/>
    </source>
</evidence>
<feature type="region of interest" description="Disordered" evidence="11">
    <location>
        <begin position="333"/>
        <end position="364"/>
    </location>
</feature>
<comment type="similarity">
    <text evidence="1">Belongs to the protein kinase superfamily. NEK Ser/Thr protein kinase family. NIMA subfamily.</text>
</comment>
<dbReference type="EC" id="2.7.11.1" evidence="2"/>
<keyword evidence="14" id="KW-1185">Reference proteome</keyword>
<proteinExistence type="inferred from homology"/>
<dbReference type="PROSITE" id="PS50011">
    <property type="entry name" value="PROTEIN_KINASE_DOM"/>
    <property type="match status" value="1"/>
</dbReference>
<feature type="binding site" evidence="10">
    <location>
        <position position="36"/>
    </location>
    <ligand>
        <name>ATP</name>
        <dbReference type="ChEBI" id="CHEBI:30616"/>
    </ligand>
</feature>
<feature type="domain" description="Protein kinase" evidence="12">
    <location>
        <begin position="8"/>
        <end position="291"/>
    </location>
</feature>
<evidence type="ECO:0000256" key="8">
    <source>
        <dbReference type="ARBA" id="ARBA00047899"/>
    </source>
</evidence>
<comment type="catalytic activity">
    <reaction evidence="8">
        <text>L-threonyl-[protein] + ATP = O-phospho-L-threonyl-[protein] + ADP + H(+)</text>
        <dbReference type="Rhea" id="RHEA:46608"/>
        <dbReference type="Rhea" id="RHEA-COMP:11060"/>
        <dbReference type="Rhea" id="RHEA-COMP:11605"/>
        <dbReference type="ChEBI" id="CHEBI:15378"/>
        <dbReference type="ChEBI" id="CHEBI:30013"/>
        <dbReference type="ChEBI" id="CHEBI:30616"/>
        <dbReference type="ChEBI" id="CHEBI:61977"/>
        <dbReference type="ChEBI" id="CHEBI:456216"/>
        <dbReference type="EC" id="2.7.11.1"/>
    </reaction>
</comment>
<evidence type="ECO:0000256" key="10">
    <source>
        <dbReference type="PROSITE-ProRule" id="PRU10141"/>
    </source>
</evidence>
<evidence type="ECO:0000259" key="12">
    <source>
        <dbReference type="PROSITE" id="PS50011"/>
    </source>
</evidence>
<evidence type="ECO:0000256" key="9">
    <source>
        <dbReference type="ARBA" id="ARBA00048679"/>
    </source>
</evidence>
<evidence type="ECO:0000313" key="14">
    <source>
        <dbReference type="Proteomes" id="UP001164746"/>
    </source>
</evidence>
<feature type="compositionally biased region" description="Polar residues" evidence="11">
    <location>
        <begin position="333"/>
        <end position="343"/>
    </location>
</feature>
<dbReference type="PANTHER" id="PTHR44899:SF3">
    <property type="entry name" value="SERINE_THREONINE-PROTEIN KINASE NEK1"/>
    <property type="match status" value="1"/>
</dbReference>
<gene>
    <name evidence="13" type="ORF">MAR_010947</name>
</gene>
<dbReference type="Proteomes" id="UP001164746">
    <property type="component" value="Chromosome 14"/>
</dbReference>
<reference evidence="13" key="1">
    <citation type="submission" date="2022-11" db="EMBL/GenBank/DDBJ databases">
        <title>Centuries of genome instability and evolution in soft-shell clam transmissible cancer (bioRxiv).</title>
        <authorList>
            <person name="Hart S.F.M."/>
            <person name="Yonemitsu M.A."/>
            <person name="Giersch R.M."/>
            <person name="Beal B.F."/>
            <person name="Arriagada G."/>
            <person name="Davis B.W."/>
            <person name="Ostrander E.A."/>
            <person name="Goff S.P."/>
            <person name="Metzger M.J."/>
        </authorList>
    </citation>
    <scope>NUCLEOTIDE SEQUENCE</scope>
    <source>
        <strain evidence="13">MELC-2E11</strain>
        <tissue evidence="13">Siphon/mantle</tissue>
    </source>
</reference>
<dbReference type="SUPFAM" id="SSF56112">
    <property type="entry name" value="Protein kinase-like (PK-like)"/>
    <property type="match status" value="1"/>
</dbReference>
<comment type="catalytic activity">
    <reaction evidence="9">
        <text>L-seryl-[protein] + ATP = O-phospho-L-seryl-[protein] + ADP + H(+)</text>
        <dbReference type="Rhea" id="RHEA:17989"/>
        <dbReference type="Rhea" id="RHEA-COMP:9863"/>
        <dbReference type="Rhea" id="RHEA-COMP:11604"/>
        <dbReference type="ChEBI" id="CHEBI:15378"/>
        <dbReference type="ChEBI" id="CHEBI:29999"/>
        <dbReference type="ChEBI" id="CHEBI:30616"/>
        <dbReference type="ChEBI" id="CHEBI:83421"/>
        <dbReference type="ChEBI" id="CHEBI:456216"/>
        <dbReference type="EC" id="2.7.11.1"/>
    </reaction>
</comment>
<dbReference type="SMART" id="SM00220">
    <property type="entry name" value="S_TKc"/>
    <property type="match status" value="1"/>
</dbReference>
<evidence type="ECO:0000256" key="5">
    <source>
        <dbReference type="ARBA" id="ARBA00022741"/>
    </source>
</evidence>
<dbReference type="InterPro" id="IPR008271">
    <property type="entry name" value="Ser/Thr_kinase_AS"/>
</dbReference>
<sequence>MADAGDKYEIKGLIGQGAFGKVFLVENGAKNKLALKVIQLVGRHPKEIMQTVQEVELLARLQHDHILQYVQADTEGGKLMILTEFCPNGDLADYIREHAGTVMDERRLVEWILVKLSTSVTLTTCRKILRNYLHGLPQKIIHRDLKLANIFMDEKWDTKLGDFGIARVLEDSTDWATTQCGTPLYMSPEVFAGIPYSDKTDIYSLSIMMYEMAHMDKENIQPQMVLFKIVHQQVCGPTFVWIAKSISRPKAALPSMPTTYSSGVTDLMASMMHKDPDKRPSAAEILENKVFKKARKPPPITDRPKTNVLDDLEEEDEMDEELWTFVDTATQLSTSGGTATSTRDAVAGSTGAPFRPQPRGGVPVLPLGTITARITKAHDDGEVGGGKSEGEDDFAGNPVMTVVHRTLLHMGKTATIKGRDKLERQVDMLKMYCIQCLDNDDGLFRRACEALNMSHDEEEIEGAGKGRGLRYVRTGGGEGKEIEVCQDRGTGKGRRLRYVKTGGREMGKIEVCQDRGTGKGRSLRYVKTGGMGEIEECQDRGSGKERSLKGTGKGEIEVCQDRGSGKGRSLRYVKTGDGEGEEIEGVGEGEEIEVCQYSGSGKGRRLRYVKTTGREGEEIEECQDRGRGRGGA</sequence>
<evidence type="ECO:0000256" key="3">
    <source>
        <dbReference type="ARBA" id="ARBA00022527"/>
    </source>
</evidence>
<keyword evidence="6" id="KW-0418">Kinase</keyword>
<dbReference type="InterPro" id="IPR017441">
    <property type="entry name" value="Protein_kinase_ATP_BS"/>
</dbReference>
<evidence type="ECO:0000256" key="11">
    <source>
        <dbReference type="SAM" id="MobiDB-lite"/>
    </source>
</evidence>
<dbReference type="InterPro" id="IPR051131">
    <property type="entry name" value="NEK_Ser/Thr_kinase_NIMA"/>
</dbReference>
<accession>A0ABY7FSP6</accession>